<reference evidence="8" key="2">
    <citation type="journal article" date="2021" name="PeerJ">
        <title>Extensive microbial diversity within the chicken gut microbiome revealed by metagenomics and culture.</title>
        <authorList>
            <person name="Gilroy R."/>
            <person name="Ravi A."/>
            <person name="Getino M."/>
            <person name="Pursley I."/>
            <person name="Horton D.L."/>
            <person name="Alikhan N.F."/>
            <person name="Baker D."/>
            <person name="Gharbi K."/>
            <person name="Hall N."/>
            <person name="Watson M."/>
            <person name="Adriaenssens E.M."/>
            <person name="Foster-Nyarko E."/>
            <person name="Jarju S."/>
            <person name="Secka A."/>
            <person name="Antonio M."/>
            <person name="Oren A."/>
            <person name="Chaudhuri R.R."/>
            <person name="La Ragione R."/>
            <person name="Hildebrand F."/>
            <person name="Pallen M.J."/>
        </authorList>
    </citation>
    <scope>NUCLEOTIDE SEQUENCE</scope>
    <source>
        <strain evidence="8">ChiHecec3B27-6122</strain>
    </source>
</reference>
<evidence type="ECO:0000256" key="1">
    <source>
        <dbReference type="ARBA" id="ARBA00006082"/>
    </source>
</evidence>
<accession>A0A9D1K8Y9</accession>
<evidence type="ECO:0000256" key="5">
    <source>
        <dbReference type="SAM" id="MobiDB-lite"/>
    </source>
</evidence>
<dbReference type="PANTHER" id="PTHR10073">
    <property type="entry name" value="DNA MISMATCH REPAIR PROTEIN MLH, PMS, MUTL"/>
    <property type="match status" value="1"/>
</dbReference>
<dbReference type="InterPro" id="IPR014790">
    <property type="entry name" value="MutL_C"/>
</dbReference>
<keyword evidence="8" id="KW-0378">Hydrolase</keyword>
<dbReference type="InterPro" id="IPR037198">
    <property type="entry name" value="MutL_C_sf"/>
</dbReference>
<dbReference type="InterPro" id="IPR036890">
    <property type="entry name" value="HATPase_C_sf"/>
</dbReference>
<dbReference type="Pfam" id="PF01119">
    <property type="entry name" value="DNA_mis_repair"/>
    <property type="match status" value="1"/>
</dbReference>
<dbReference type="SMART" id="SM00853">
    <property type="entry name" value="MutL_C"/>
    <property type="match status" value="1"/>
</dbReference>
<dbReference type="SUPFAM" id="SSF118116">
    <property type="entry name" value="DNA mismatch repair protein MutL"/>
    <property type="match status" value="1"/>
</dbReference>
<evidence type="ECO:0000256" key="2">
    <source>
        <dbReference type="ARBA" id="ARBA00022763"/>
    </source>
</evidence>
<gene>
    <name evidence="4 8" type="primary">mutL</name>
    <name evidence="8" type="ORF">IAD42_01870</name>
</gene>
<dbReference type="Proteomes" id="UP000886876">
    <property type="component" value="Unassembled WGS sequence"/>
</dbReference>
<sequence>MPRINILSPFVADLIAAGEVVERPASAVKELLENAVDAGAKNVTVEIRGGGAEYIKVTDDGCGMSPEDAGIAFLRHATSKLRDERGLEAIGTLGFRGEALAAIGSVSHVELLTREHGAPSGTRLLLDGGEITEMCDCGCPEGTSITVRGLFYNTPARLKFMKSDRAEGTACVQTALRCALGRPEVSVRCIRDGAEEFFTPGDGIAESAIYTLLGRELTAGLLPAKSEDGPVSAEGFTGKPSACRGSRSMQFFFCNGRYIKSQLLQAAVEQAYRGTLLTGKYPACVIYLKLSPAAVDVNVHPAKTEVKFSDEKRVFDAVHYAVKGALERPLAPSAAGPEPPRAEPERAEPEPVPSAGSIPRASEPAPSAEPPALRATETVMEQDGPNADRIGWGYSPFVAKPSKDADEALQDGQCVIETSYDDRPEDTRLAPFAASETPVQSFRVIGEALGLYILVERGDELLIIDKHAAHERMVYDRLCRGEAEYMCQELLEPKPFNLPAQAADALRGALDYMGRLGFEVEAFGAQSFMLRALPEGMEPEEAVNAIESICEELSNSQRSDPNAARDEAYKTIACRSAIKAGDSAEPEELEKLARLVLSGQIRYCPHGRPVCWPLSRRELDKQFKRIV</sequence>
<dbReference type="Gene3D" id="3.30.1370.100">
    <property type="entry name" value="MutL, C-terminal domain, regulatory subdomain"/>
    <property type="match status" value="1"/>
</dbReference>
<dbReference type="InterPro" id="IPR042121">
    <property type="entry name" value="MutL_C_regsub"/>
</dbReference>
<dbReference type="InterPro" id="IPR020568">
    <property type="entry name" value="Ribosomal_Su5_D2-typ_SF"/>
</dbReference>
<dbReference type="InterPro" id="IPR020667">
    <property type="entry name" value="DNA_mismatch_repair_MutL"/>
</dbReference>
<keyword evidence="2 4" id="KW-0227">DNA damage</keyword>
<dbReference type="InterPro" id="IPR042120">
    <property type="entry name" value="MutL_C_dimsub"/>
</dbReference>
<dbReference type="InterPro" id="IPR014762">
    <property type="entry name" value="DNA_mismatch_repair_CS"/>
</dbReference>
<dbReference type="SUPFAM" id="SSF54211">
    <property type="entry name" value="Ribosomal protein S5 domain 2-like"/>
    <property type="match status" value="1"/>
</dbReference>
<dbReference type="Pfam" id="PF08676">
    <property type="entry name" value="MutL_C"/>
    <property type="match status" value="1"/>
</dbReference>
<feature type="domain" description="MutL C-terminal dimerisation" evidence="6">
    <location>
        <begin position="444"/>
        <end position="584"/>
    </location>
</feature>
<comment type="caution">
    <text evidence="8">The sequence shown here is derived from an EMBL/GenBank/DDBJ whole genome shotgun (WGS) entry which is preliminary data.</text>
</comment>
<dbReference type="GO" id="GO:0030983">
    <property type="term" value="F:mismatched DNA binding"/>
    <property type="evidence" value="ECO:0007669"/>
    <property type="project" value="InterPro"/>
</dbReference>
<reference evidence="8" key="1">
    <citation type="submission" date="2020-10" db="EMBL/GenBank/DDBJ databases">
        <authorList>
            <person name="Gilroy R."/>
        </authorList>
    </citation>
    <scope>NUCLEOTIDE SEQUENCE</scope>
    <source>
        <strain evidence="8">ChiHecec3B27-6122</strain>
    </source>
</reference>
<dbReference type="GO" id="GO:0005524">
    <property type="term" value="F:ATP binding"/>
    <property type="evidence" value="ECO:0007669"/>
    <property type="project" value="InterPro"/>
</dbReference>
<feature type="region of interest" description="Disordered" evidence="5">
    <location>
        <begin position="329"/>
        <end position="370"/>
    </location>
</feature>
<dbReference type="SUPFAM" id="SSF55874">
    <property type="entry name" value="ATPase domain of HSP90 chaperone/DNA topoisomerase II/histidine kinase"/>
    <property type="match status" value="1"/>
</dbReference>
<feature type="domain" description="DNA mismatch repair protein S5" evidence="7">
    <location>
        <begin position="209"/>
        <end position="327"/>
    </location>
</feature>
<evidence type="ECO:0000256" key="4">
    <source>
        <dbReference type="HAMAP-Rule" id="MF_00149"/>
    </source>
</evidence>
<dbReference type="InterPro" id="IPR002099">
    <property type="entry name" value="MutL/Mlh/PMS"/>
</dbReference>
<dbReference type="FunFam" id="3.30.565.10:FF:000003">
    <property type="entry name" value="DNA mismatch repair endonuclease MutL"/>
    <property type="match status" value="1"/>
</dbReference>
<dbReference type="InterPro" id="IPR038973">
    <property type="entry name" value="MutL/Mlh/Pms-like"/>
</dbReference>
<keyword evidence="3 4" id="KW-0234">DNA repair</keyword>
<dbReference type="GO" id="GO:0032300">
    <property type="term" value="C:mismatch repair complex"/>
    <property type="evidence" value="ECO:0007669"/>
    <property type="project" value="InterPro"/>
</dbReference>
<dbReference type="AlphaFoldDB" id="A0A9D1K8Y9"/>
<dbReference type="GO" id="GO:0004519">
    <property type="term" value="F:endonuclease activity"/>
    <property type="evidence" value="ECO:0007669"/>
    <property type="project" value="UniProtKB-KW"/>
</dbReference>
<protein>
    <recommendedName>
        <fullName evidence="4">DNA mismatch repair protein MutL</fullName>
    </recommendedName>
</protein>
<dbReference type="CDD" id="cd16926">
    <property type="entry name" value="HATPase_MutL-MLH-PMS-like"/>
    <property type="match status" value="1"/>
</dbReference>
<evidence type="ECO:0000256" key="3">
    <source>
        <dbReference type="ARBA" id="ARBA00023204"/>
    </source>
</evidence>
<evidence type="ECO:0000313" key="9">
    <source>
        <dbReference type="Proteomes" id="UP000886876"/>
    </source>
</evidence>
<dbReference type="Pfam" id="PF13589">
    <property type="entry name" value="HATPase_c_3"/>
    <property type="match status" value="1"/>
</dbReference>
<dbReference type="GO" id="GO:0006298">
    <property type="term" value="P:mismatch repair"/>
    <property type="evidence" value="ECO:0007669"/>
    <property type="project" value="UniProtKB-UniRule"/>
</dbReference>
<evidence type="ECO:0000259" key="7">
    <source>
        <dbReference type="SMART" id="SM01340"/>
    </source>
</evidence>
<evidence type="ECO:0000259" key="6">
    <source>
        <dbReference type="SMART" id="SM00853"/>
    </source>
</evidence>
<dbReference type="CDD" id="cd00782">
    <property type="entry name" value="MutL_Trans"/>
    <property type="match status" value="1"/>
</dbReference>
<dbReference type="EMBL" id="DVJS01000041">
    <property type="protein sequence ID" value="HIS96702.1"/>
    <property type="molecule type" value="Genomic_DNA"/>
</dbReference>
<dbReference type="GO" id="GO:0016887">
    <property type="term" value="F:ATP hydrolysis activity"/>
    <property type="evidence" value="ECO:0007669"/>
    <property type="project" value="InterPro"/>
</dbReference>
<evidence type="ECO:0000313" key="8">
    <source>
        <dbReference type="EMBL" id="HIS96702.1"/>
    </source>
</evidence>
<name>A0A9D1K8Y9_9FIRM</name>
<dbReference type="InterPro" id="IPR013507">
    <property type="entry name" value="DNA_mismatch_S5_2-like"/>
</dbReference>
<organism evidence="8 9">
    <name type="scientific">Candidatus Scatomorpha pullistercoris</name>
    <dbReference type="NCBI Taxonomy" id="2840929"/>
    <lineage>
        <taxon>Bacteria</taxon>
        <taxon>Bacillati</taxon>
        <taxon>Bacillota</taxon>
        <taxon>Clostridia</taxon>
        <taxon>Eubacteriales</taxon>
        <taxon>Candidatus Scatomorpha</taxon>
    </lineage>
</organism>
<dbReference type="GO" id="GO:0140664">
    <property type="term" value="F:ATP-dependent DNA damage sensor activity"/>
    <property type="evidence" value="ECO:0007669"/>
    <property type="project" value="InterPro"/>
</dbReference>
<dbReference type="Gene3D" id="3.30.565.10">
    <property type="entry name" value="Histidine kinase-like ATPase, C-terminal domain"/>
    <property type="match status" value="1"/>
</dbReference>
<dbReference type="SMART" id="SM01340">
    <property type="entry name" value="DNA_mis_repair"/>
    <property type="match status" value="1"/>
</dbReference>
<proteinExistence type="inferred from homology"/>
<dbReference type="HAMAP" id="MF_00149">
    <property type="entry name" value="DNA_mis_repair"/>
    <property type="match status" value="1"/>
</dbReference>
<dbReference type="PROSITE" id="PS00058">
    <property type="entry name" value="DNA_MISMATCH_REPAIR_1"/>
    <property type="match status" value="1"/>
</dbReference>
<dbReference type="InterPro" id="IPR014721">
    <property type="entry name" value="Ribsml_uS5_D2-typ_fold_subgr"/>
</dbReference>
<feature type="compositionally biased region" description="Low complexity" evidence="5">
    <location>
        <begin position="353"/>
        <end position="370"/>
    </location>
</feature>
<comment type="function">
    <text evidence="4">This protein is involved in the repair of mismatches in DNA. It is required for dam-dependent methyl-directed DNA mismatch repair. May act as a 'molecular matchmaker', a protein that promotes the formation of a stable complex between two or more DNA-binding proteins in an ATP-dependent manner without itself being part of a final effector complex.</text>
</comment>
<feature type="compositionally biased region" description="Basic and acidic residues" evidence="5">
    <location>
        <begin position="340"/>
        <end position="349"/>
    </location>
</feature>
<comment type="similarity">
    <text evidence="1 4">Belongs to the DNA mismatch repair MutL/HexB family.</text>
</comment>
<dbReference type="Gene3D" id="3.30.230.10">
    <property type="match status" value="1"/>
</dbReference>
<dbReference type="NCBIfam" id="TIGR00585">
    <property type="entry name" value="mutl"/>
    <property type="match status" value="1"/>
</dbReference>
<keyword evidence="8" id="KW-0255">Endonuclease</keyword>
<dbReference type="Gene3D" id="3.30.1540.20">
    <property type="entry name" value="MutL, C-terminal domain, dimerisation subdomain"/>
    <property type="match status" value="1"/>
</dbReference>
<dbReference type="PANTHER" id="PTHR10073:SF12">
    <property type="entry name" value="DNA MISMATCH REPAIR PROTEIN MLH1"/>
    <property type="match status" value="1"/>
</dbReference>
<keyword evidence="8" id="KW-0540">Nuclease</keyword>